<dbReference type="EMBL" id="SNZG01000015">
    <property type="protein sequence ID" value="TDR38652.1"/>
    <property type="molecule type" value="Genomic_DNA"/>
</dbReference>
<keyword evidence="1" id="KW-0805">Transcription regulation</keyword>
<protein>
    <submittedName>
        <fullName evidence="7">RNA polymerase factor sigma-70</fullName>
    </submittedName>
    <submittedName>
        <fullName evidence="8">RNA polymerase sigma factor (Sigma-70 family)</fullName>
    </submittedName>
</protein>
<keyword evidence="10" id="KW-1185">Reference proteome</keyword>
<dbReference type="PANTHER" id="PTHR30385">
    <property type="entry name" value="SIGMA FACTOR F FLAGELLAR"/>
    <property type="match status" value="1"/>
</dbReference>
<dbReference type="Pfam" id="PF04545">
    <property type="entry name" value="Sigma70_r4"/>
    <property type="match status" value="1"/>
</dbReference>
<evidence type="ECO:0000313" key="10">
    <source>
        <dbReference type="Proteomes" id="UP000294641"/>
    </source>
</evidence>
<reference evidence="8 10" key="2">
    <citation type="submission" date="2019-03" db="EMBL/GenBank/DDBJ databases">
        <title>Genomic Encyclopedia of Type Strains, Phase IV (KMG-IV): sequencing the most valuable type-strain genomes for metagenomic binning, comparative biology and taxonomic classification.</title>
        <authorList>
            <person name="Goeker M."/>
        </authorList>
    </citation>
    <scope>NUCLEOTIDE SEQUENCE [LARGE SCALE GENOMIC DNA]</scope>
    <source>
        <strain evidence="8 10">DSM 20580</strain>
    </source>
</reference>
<dbReference type="NCBIfam" id="TIGR02937">
    <property type="entry name" value="sigma70-ECF"/>
    <property type="match status" value="1"/>
</dbReference>
<dbReference type="InterPro" id="IPR013324">
    <property type="entry name" value="RNA_pol_sigma_r3/r4-like"/>
</dbReference>
<keyword evidence="3" id="KW-0238">DNA-binding</keyword>
<proteinExistence type="predicted"/>
<reference evidence="7 9" key="1">
    <citation type="submission" date="2018-06" db="EMBL/GenBank/DDBJ databases">
        <authorList>
            <consortium name="Pathogen Informatics"/>
            <person name="Doyle S."/>
        </authorList>
    </citation>
    <scope>NUCLEOTIDE SEQUENCE [LARGE SCALE GENOMIC DNA]</scope>
    <source>
        <strain evidence="7 9">NCTC10597</strain>
    </source>
</reference>
<evidence type="ECO:0000259" key="5">
    <source>
        <dbReference type="Pfam" id="PF04542"/>
    </source>
</evidence>
<dbReference type="Proteomes" id="UP000254330">
    <property type="component" value="Unassembled WGS sequence"/>
</dbReference>
<dbReference type="EMBL" id="UGNP01000001">
    <property type="protein sequence ID" value="STX08741.1"/>
    <property type="molecule type" value="Genomic_DNA"/>
</dbReference>
<dbReference type="AlphaFoldDB" id="A0A8B4Q6Z8"/>
<dbReference type="SUPFAM" id="SSF88659">
    <property type="entry name" value="Sigma3 and sigma4 domains of RNA polymerase sigma factors"/>
    <property type="match status" value="1"/>
</dbReference>
<dbReference type="InterPro" id="IPR014284">
    <property type="entry name" value="RNA_pol_sigma-70_dom"/>
</dbReference>
<dbReference type="InterPro" id="IPR007627">
    <property type="entry name" value="RNA_pol_sigma70_r2"/>
</dbReference>
<keyword evidence="4" id="KW-0804">Transcription</keyword>
<dbReference type="RefSeq" id="WP_166636098.1">
    <property type="nucleotide sequence ID" value="NZ_BJUE01000040.1"/>
</dbReference>
<evidence type="ECO:0000313" key="9">
    <source>
        <dbReference type="Proteomes" id="UP000254330"/>
    </source>
</evidence>
<evidence type="ECO:0000313" key="7">
    <source>
        <dbReference type="EMBL" id="STX08741.1"/>
    </source>
</evidence>
<dbReference type="SUPFAM" id="SSF88946">
    <property type="entry name" value="Sigma2 domain of RNA polymerase sigma factors"/>
    <property type="match status" value="1"/>
</dbReference>
<evidence type="ECO:0000256" key="2">
    <source>
        <dbReference type="ARBA" id="ARBA00023082"/>
    </source>
</evidence>
<dbReference type="Proteomes" id="UP000294641">
    <property type="component" value="Unassembled WGS sequence"/>
</dbReference>
<keyword evidence="2" id="KW-0731">Sigma factor</keyword>
<dbReference type="Pfam" id="PF04542">
    <property type="entry name" value="Sigma70_r2"/>
    <property type="match status" value="1"/>
</dbReference>
<dbReference type="GO" id="GO:0003677">
    <property type="term" value="F:DNA binding"/>
    <property type="evidence" value="ECO:0007669"/>
    <property type="project" value="UniProtKB-KW"/>
</dbReference>
<dbReference type="InterPro" id="IPR007630">
    <property type="entry name" value="RNA_pol_sigma70_r4"/>
</dbReference>
<evidence type="ECO:0000259" key="6">
    <source>
        <dbReference type="Pfam" id="PF04545"/>
    </source>
</evidence>
<evidence type="ECO:0000256" key="1">
    <source>
        <dbReference type="ARBA" id="ARBA00023015"/>
    </source>
</evidence>
<dbReference type="Gene3D" id="1.10.10.10">
    <property type="entry name" value="Winged helix-like DNA-binding domain superfamily/Winged helix DNA-binding domain"/>
    <property type="match status" value="1"/>
</dbReference>
<feature type="domain" description="RNA polymerase sigma-70 region 2" evidence="5">
    <location>
        <begin position="7"/>
        <end position="70"/>
    </location>
</feature>
<gene>
    <name evidence="8" type="ORF">DFR61_11527</name>
    <name evidence="7" type="ORF">NCTC10597_00407</name>
</gene>
<accession>A0A8B4Q6Z8</accession>
<dbReference type="GO" id="GO:0006352">
    <property type="term" value="P:DNA-templated transcription initiation"/>
    <property type="evidence" value="ECO:0007669"/>
    <property type="project" value="InterPro"/>
</dbReference>
<organism evidence="7 9">
    <name type="scientific">Kurthia zopfii</name>
    <dbReference type="NCBI Taxonomy" id="1650"/>
    <lineage>
        <taxon>Bacteria</taxon>
        <taxon>Bacillati</taxon>
        <taxon>Bacillota</taxon>
        <taxon>Bacilli</taxon>
        <taxon>Bacillales</taxon>
        <taxon>Caryophanaceae</taxon>
        <taxon>Kurthia</taxon>
    </lineage>
</organism>
<sequence>MKFEEMLEKLEPMITSHMRKLGIYKDHEQFRQAARVAIWKAWERFDPTRGDFEPYASQTIRGALLDELKASYKYDEHFVPTENTEIHEFLHEVKPNRTPLIVETLELFLTQEELAIIIAYYIDGYSHEEIGRAFGMNAAALQKRKSRIITRLRKECRLHM</sequence>
<dbReference type="GO" id="GO:0016987">
    <property type="term" value="F:sigma factor activity"/>
    <property type="evidence" value="ECO:0007669"/>
    <property type="project" value="UniProtKB-KW"/>
</dbReference>
<dbReference type="InterPro" id="IPR013325">
    <property type="entry name" value="RNA_pol_sigma_r2"/>
</dbReference>
<dbReference type="Gene3D" id="1.10.1740.10">
    <property type="match status" value="1"/>
</dbReference>
<evidence type="ECO:0000313" key="8">
    <source>
        <dbReference type="EMBL" id="TDR38652.1"/>
    </source>
</evidence>
<comment type="caution">
    <text evidence="7">The sequence shown here is derived from an EMBL/GenBank/DDBJ whole genome shotgun (WGS) entry which is preliminary data.</text>
</comment>
<feature type="domain" description="RNA polymerase sigma-70 region 4" evidence="6">
    <location>
        <begin position="109"/>
        <end position="154"/>
    </location>
</feature>
<evidence type="ECO:0000256" key="3">
    <source>
        <dbReference type="ARBA" id="ARBA00023125"/>
    </source>
</evidence>
<evidence type="ECO:0000256" key="4">
    <source>
        <dbReference type="ARBA" id="ARBA00023163"/>
    </source>
</evidence>
<dbReference type="InterPro" id="IPR036388">
    <property type="entry name" value="WH-like_DNA-bd_sf"/>
</dbReference>
<name>A0A8B4Q6Z8_9BACL</name>